<keyword evidence="2 3" id="KW-0808">Transferase</keyword>
<dbReference type="NCBIfam" id="TIGR00696">
    <property type="entry name" value="wecG_tagA_cpsF"/>
    <property type="match status" value="1"/>
</dbReference>
<dbReference type="Pfam" id="PF03808">
    <property type="entry name" value="Glyco_tran_WecG"/>
    <property type="match status" value="1"/>
</dbReference>
<keyword evidence="4" id="KW-1185">Reference proteome</keyword>
<evidence type="ECO:0000256" key="1">
    <source>
        <dbReference type="ARBA" id="ARBA00022676"/>
    </source>
</evidence>
<dbReference type="CDD" id="cd06533">
    <property type="entry name" value="Glyco_transf_WecG_TagA"/>
    <property type="match status" value="1"/>
</dbReference>
<gene>
    <name evidence="3" type="ORF">COO91_03707</name>
</gene>
<evidence type="ECO:0000256" key="2">
    <source>
        <dbReference type="ARBA" id="ARBA00022679"/>
    </source>
</evidence>
<evidence type="ECO:0000313" key="3">
    <source>
        <dbReference type="EMBL" id="AUB37758.1"/>
    </source>
</evidence>
<organism evidence="3 4">
    <name type="scientific">Nostoc flagelliforme CCNUN1</name>
    <dbReference type="NCBI Taxonomy" id="2038116"/>
    <lineage>
        <taxon>Bacteria</taxon>
        <taxon>Bacillati</taxon>
        <taxon>Cyanobacteriota</taxon>
        <taxon>Cyanophyceae</taxon>
        <taxon>Nostocales</taxon>
        <taxon>Nostocaceae</taxon>
        <taxon>Nostoc</taxon>
    </lineage>
</organism>
<dbReference type="PANTHER" id="PTHR34136:SF1">
    <property type="entry name" value="UDP-N-ACETYL-D-MANNOSAMINURONIC ACID TRANSFERASE"/>
    <property type="match status" value="1"/>
</dbReference>
<dbReference type="InterPro" id="IPR004629">
    <property type="entry name" value="WecG_TagA_CpsF"/>
</dbReference>
<dbReference type="Proteomes" id="UP000232003">
    <property type="component" value="Chromosome"/>
</dbReference>
<evidence type="ECO:0000313" key="4">
    <source>
        <dbReference type="Proteomes" id="UP000232003"/>
    </source>
</evidence>
<dbReference type="PANTHER" id="PTHR34136">
    <property type="match status" value="1"/>
</dbReference>
<dbReference type="KEGG" id="nfl:COO91_03707"/>
<protein>
    <submittedName>
        <fullName evidence="3">N-acetylglucosaminyldiphosphoundecaprenol N-acetyl-beta-D-mannosaminyltransferase</fullName>
    </submittedName>
</protein>
<name>A0A2K8SQS6_9NOSO</name>
<accession>A0A2K8SQS6</accession>
<reference evidence="3 4" key="1">
    <citation type="submission" date="2017-11" db="EMBL/GenBank/DDBJ databases">
        <title>Complete genome of a free-living desiccation-tolerant cyanobacterium and its photosynthetic adaptation to extreme terrestrial habitat.</title>
        <authorList>
            <person name="Shang J."/>
        </authorList>
    </citation>
    <scope>NUCLEOTIDE SEQUENCE [LARGE SCALE GENOMIC DNA]</scope>
    <source>
        <strain evidence="3 4">CCNUN1</strain>
    </source>
</reference>
<proteinExistence type="predicted"/>
<dbReference type="AlphaFoldDB" id="A0A2K8SQS6"/>
<keyword evidence="1" id="KW-0328">Glycosyltransferase</keyword>
<dbReference type="EMBL" id="CP024785">
    <property type="protein sequence ID" value="AUB37758.1"/>
    <property type="molecule type" value="Genomic_DNA"/>
</dbReference>
<dbReference type="RefSeq" id="WP_100899308.1">
    <property type="nucleotide sequence ID" value="NZ_CAWNNC010000001.1"/>
</dbReference>
<sequence length="265" mass="30245">MVARVLLPTKKVLDFPITALRFDDQVQTILKWARRRESKTVYVANVHMLIEAHWNPEFGSVLRNADIVTPDGMPLVWMMRKMGALYQDRVAGMDIFLALCQLTQTQNLSIFFVGSQTEVLSRMRKRLEREFPQMKIAAMEPLPFRPLTETEDEALVQKINSSGASAVLVSLGCPKQENWIAQHKGKIQAVMIGLGGVFPVYAGIHKRAPRVIRDLGLEWLYRWIQEPRRLCGRYAKTIPLFIWLATKQLLSSSRIAAVFLHETGD</sequence>
<dbReference type="GO" id="GO:0016758">
    <property type="term" value="F:hexosyltransferase activity"/>
    <property type="evidence" value="ECO:0007669"/>
    <property type="project" value="TreeGrafter"/>
</dbReference>
<dbReference type="OrthoDB" id="9771846at2"/>